<dbReference type="KEGG" id="aly:9306895"/>
<dbReference type="PANTHER" id="PTHR24414:SF184">
    <property type="entry name" value="GALACTOSE OXIDASE_KELCH REPEAT SUPERFAMILY PROTEIN"/>
    <property type="match status" value="1"/>
</dbReference>
<dbReference type="CDD" id="cd22152">
    <property type="entry name" value="F-box_AtAFR-like"/>
    <property type="match status" value="1"/>
</dbReference>
<dbReference type="Gramene" id="fgenesh1_pm.C_scaffold_7002819">
    <property type="protein sequence ID" value="fgenesh1_pm.C_scaffold_7002819"/>
    <property type="gene ID" value="fgenesh1_pm.C_scaffold_7002819"/>
</dbReference>
<accession>D7MJV0</accession>
<dbReference type="HOGENOM" id="CLU_032521_1_2_1"/>
<dbReference type="InterPro" id="IPR050354">
    <property type="entry name" value="F-box/kelch-repeat_ARATH"/>
</dbReference>
<dbReference type="Pfam" id="PF00646">
    <property type="entry name" value="F-box"/>
    <property type="match status" value="1"/>
</dbReference>
<protein>
    <recommendedName>
        <fullName evidence="1">F-box domain-containing protein</fullName>
    </recommendedName>
</protein>
<dbReference type="STRING" id="81972.D7MJV0"/>
<sequence length="344" mass="39043">MSKLKSSLPDDLILSCLARVSRLYYPTLSFVSKSFRCFIASPELYQTRSLLGQTETCLYVCLRYSPDSNPRWFTFCRKPSDNLLLLVPIPIINSPPVEWSNIVSVDSNLYAISDEVAVSFLDCRTHTWLEAPSLRLTNTQSKLDGEMYLPGSCENPDSFNCIEVVSKKTQTLKPQRLEKPSLGVLDLQGKVYMIHEIESGKKGVVLNFKDLTWEVVGLGGNNFWASVGMIENIVYSYNKRSGEFLWLYFDKEEEGARKLKGLEGLPKFDSGSTVRLVNYGGKLMVLWDQNVPASDFEEEKMIWCAEISLDKRKNDEIWGKVEWFEAVLTVPKAYQFVCAIAATV</sequence>
<dbReference type="SUPFAM" id="SSF117281">
    <property type="entry name" value="Kelch motif"/>
    <property type="match status" value="1"/>
</dbReference>
<keyword evidence="3" id="KW-1185">Reference proteome</keyword>
<dbReference type="AlphaFoldDB" id="D7MJV0"/>
<dbReference type="EMBL" id="GL348719">
    <property type="protein sequence ID" value="EFH45012.1"/>
    <property type="molecule type" value="Genomic_DNA"/>
</dbReference>
<evidence type="ECO:0000313" key="3">
    <source>
        <dbReference type="Proteomes" id="UP000008694"/>
    </source>
</evidence>
<reference evidence="3" key="1">
    <citation type="journal article" date="2011" name="Nat. Genet.">
        <title>The Arabidopsis lyrata genome sequence and the basis of rapid genome size change.</title>
        <authorList>
            <person name="Hu T.T."/>
            <person name="Pattyn P."/>
            <person name="Bakker E.G."/>
            <person name="Cao J."/>
            <person name="Cheng J.-F."/>
            <person name="Clark R.M."/>
            <person name="Fahlgren N."/>
            <person name="Fawcett J.A."/>
            <person name="Grimwood J."/>
            <person name="Gundlach H."/>
            <person name="Haberer G."/>
            <person name="Hollister J.D."/>
            <person name="Ossowski S."/>
            <person name="Ottilar R.P."/>
            <person name="Salamov A.A."/>
            <person name="Schneeberger K."/>
            <person name="Spannagl M."/>
            <person name="Wang X."/>
            <person name="Yang L."/>
            <person name="Nasrallah M.E."/>
            <person name="Bergelson J."/>
            <person name="Carrington J.C."/>
            <person name="Gaut B.S."/>
            <person name="Schmutz J."/>
            <person name="Mayer K.F.X."/>
            <person name="Van de Peer Y."/>
            <person name="Grigoriev I.V."/>
            <person name="Nordborg M."/>
            <person name="Weigel D."/>
            <person name="Guo Y.-L."/>
        </authorList>
    </citation>
    <scope>NUCLEOTIDE SEQUENCE [LARGE SCALE GENOMIC DNA]</scope>
    <source>
        <strain evidence="3">cv. MN47</strain>
    </source>
</reference>
<name>D7MJV0_ARALL</name>
<dbReference type="InterPro" id="IPR001810">
    <property type="entry name" value="F-box_dom"/>
</dbReference>
<dbReference type="Proteomes" id="UP000008694">
    <property type="component" value="Unassembled WGS sequence"/>
</dbReference>
<dbReference type="eggNOG" id="KOG1072">
    <property type="taxonomic scope" value="Eukaryota"/>
</dbReference>
<dbReference type="PANTHER" id="PTHR24414">
    <property type="entry name" value="F-BOX/KELCH-REPEAT PROTEIN SKIP4"/>
    <property type="match status" value="1"/>
</dbReference>
<dbReference type="Pfam" id="PF25210">
    <property type="entry name" value="Kelch_FKB95"/>
    <property type="match status" value="1"/>
</dbReference>
<dbReference type="SMART" id="SM00256">
    <property type="entry name" value="FBOX"/>
    <property type="match status" value="1"/>
</dbReference>
<evidence type="ECO:0000259" key="1">
    <source>
        <dbReference type="SMART" id="SM00256"/>
    </source>
</evidence>
<dbReference type="InterPro" id="IPR015915">
    <property type="entry name" value="Kelch-typ_b-propeller"/>
</dbReference>
<proteinExistence type="predicted"/>
<organism evidence="3">
    <name type="scientific">Arabidopsis lyrata subsp. lyrata</name>
    <name type="common">Lyre-leaved rock-cress</name>
    <dbReference type="NCBI Taxonomy" id="81972"/>
    <lineage>
        <taxon>Eukaryota</taxon>
        <taxon>Viridiplantae</taxon>
        <taxon>Streptophyta</taxon>
        <taxon>Embryophyta</taxon>
        <taxon>Tracheophyta</taxon>
        <taxon>Spermatophyta</taxon>
        <taxon>Magnoliopsida</taxon>
        <taxon>eudicotyledons</taxon>
        <taxon>Gunneridae</taxon>
        <taxon>Pentapetalae</taxon>
        <taxon>rosids</taxon>
        <taxon>malvids</taxon>
        <taxon>Brassicales</taxon>
        <taxon>Brassicaceae</taxon>
        <taxon>Camelineae</taxon>
        <taxon>Arabidopsis</taxon>
    </lineage>
</organism>
<gene>
    <name evidence="2" type="ORF">ARALYDRAFT_330592</name>
</gene>
<dbReference type="InterPro" id="IPR057499">
    <property type="entry name" value="Kelch_FKB95"/>
</dbReference>
<feature type="domain" description="F-box" evidence="1">
    <location>
        <begin position="8"/>
        <end position="48"/>
    </location>
</feature>
<evidence type="ECO:0000313" key="2">
    <source>
        <dbReference type="EMBL" id="EFH45012.1"/>
    </source>
</evidence>